<evidence type="ECO:0000256" key="4">
    <source>
        <dbReference type="ARBA" id="ARBA00022989"/>
    </source>
</evidence>
<evidence type="ECO:0000313" key="8">
    <source>
        <dbReference type="EMBL" id="SEF65965.1"/>
    </source>
</evidence>
<proteinExistence type="predicted"/>
<evidence type="ECO:0000256" key="3">
    <source>
        <dbReference type="ARBA" id="ARBA00022692"/>
    </source>
</evidence>
<feature type="domain" description="Membrane transport protein MMPL" evidence="7">
    <location>
        <begin position="4"/>
        <end position="256"/>
    </location>
</feature>
<evidence type="ECO:0000259" key="7">
    <source>
        <dbReference type="Pfam" id="PF03176"/>
    </source>
</evidence>
<dbReference type="AlphaFoldDB" id="A0A1H5TT11"/>
<feature type="transmembrane region" description="Helical" evidence="6">
    <location>
        <begin position="150"/>
        <end position="168"/>
    </location>
</feature>
<dbReference type="Proteomes" id="UP000236726">
    <property type="component" value="Unassembled WGS sequence"/>
</dbReference>
<evidence type="ECO:0000256" key="1">
    <source>
        <dbReference type="ARBA" id="ARBA00004651"/>
    </source>
</evidence>
<dbReference type="SUPFAM" id="SSF82866">
    <property type="entry name" value="Multidrug efflux transporter AcrB transmembrane domain"/>
    <property type="match status" value="1"/>
</dbReference>
<dbReference type="PANTHER" id="PTHR33406:SF13">
    <property type="entry name" value="MEMBRANE PROTEIN YDFJ"/>
    <property type="match status" value="1"/>
</dbReference>
<organism evidence="8 9">
    <name type="scientific">Lachnospira multipara</name>
    <dbReference type="NCBI Taxonomy" id="28051"/>
    <lineage>
        <taxon>Bacteria</taxon>
        <taxon>Bacillati</taxon>
        <taxon>Bacillota</taxon>
        <taxon>Clostridia</taxon>
        <taxon>Lachnospirales</taxon>
        <taxon>Lachnospiraceae</taxon>
        <taxon>Lachnospira</taxon>
    </lineage>
</organism>
<comment type="subcellular location">
    <subcellularLocation>
        <location evidence="1">Cell membrane</location>
        <topology evidence="1">Multi-pass membrane protein</topology>
    </subcellularLocation>
</comment>
<reference evidence="8 9" key="1">
    <citation type="submission" date="2016-10" db="EMBL/GenBank/DDBJ databases">
        <authorList>
            <person name="de Groot N.N."/>
        </authorList>
    </citation>
    <scope>NUCLEOTIDE SEQUENCE [LARGE SCALE GENOMIC DNA]</scope>
    <source>
        <strain evidence="8 9">D15d</strain>
    </source>
</reference>
<dbReference type="InterPro" id="IPR004869">
    <property type="entry name" value="MMPL_dom"/>
</dbReference>
<accession>A0A1H5TT11</accession>
<dbReference type="RefSeq" id="WP_103952556.1">
    <property type="nucleotide sequence ID" value="NZ_FNUL01000005.1"/>
</dbReference>
<dbReference type="STRING" id="1410661.GCA_000702205_00921"/>
<keyword evidence="5 6" id="KW-0472">Membrane</keyword>
<evidence type="ECO:0000313" key="9">
    <source>
        <dbReference type="Proteomes" id="UP000236726"/>
    </source>
</evidence>
<protein>
    <recommendedName>
        <fullName evidence="7">Membrane transport protein MMPL domain-containing protein</fullName>
    </recommendedName>
</protein>
<sequence>MADYLPEDANSTKAITVMSENFNESTSSANANVMISNVTLDEALDYKTRISEINHVENVGWIDDSMDINQLKYLYNEDGTLNESLVDSTSADTINGFYKDRNALFQITIETGYEQEAVNDIYDLIGKDNAMIGSAVESASSQSLAISQSIKAIVLLAPLIILVLILSTESFIEPVLYLATIGVATGINLGLCLVRGEISFVTLAVAPILQLAVSLDYAVFLSHSFEKYRHTESSVTNAMKLAMKDSLKSISASCLTTLL</sequence>
<keyword evidence="4 6" id="KW-1133">Transmembrane helix</keyword>
<dbReference type="Gene3D" id="1.20.1640.10">
    <property type="entry name" value="Multidrug efflux transporter AcrB transmembrane domain"/>
    <property type="match status" value="1"/>
</dbReference>
<evidence type="ECO:0000256" key="6">
    <source>
        <dbReference type="SAM" id="Phobius"/>
    </source>
</evidence>
<keyword evidence="3 6" id="KW-0812">Transmembrane</keyword>
<evidence type="ECO:0000256" key="5">
    <source>
        <dbReference type="ARBA" id="ARBA00023136"/>
    </source>
</evidence>
<name>A0A1H5TT11_9FIRM</name>
<feature type="transmembrane region" description="Helical" evidence="6">
    <location>
        <begin position="174"/>
        <end position="193"/>
    </location>
</feature>
<keyword evidence="9" id="KW-1185">Reference proteome</keyword>
<dbReference type="PANTHER" id="PTHR33406">
    <property type="entry name" value="MEMBRANE PROTEIN MJ1562-RELATED"/>
    <property type="match status" value="1"/>
</dbReference>
<keyword evidence="2" id="KW-1003">Cell membrane</keyword>
<feature type="transmembrane region" description="Helical" evidence="6">
    <location>
        <begin position="200"/>
        <end position="220"/>
    </location>
</feature>
<dbReference type="InterPro" id="IPR050545">
    <property type="entry name" value="Mycobact_MmpL"/>
</dbReference>
<gene>
    <name evidence="8" type="ORF">SAMN05216537_105108</name>
</gene>
<dbReference type="EMBL" id="FNUL01000005">
    <property type="protein sequence ID" value="SEF65965.1"/>
    <property type="molecule type" value="Genomic_DNA"/>
</dbReference>
<dbReference type="GO" id="GO:0005886">
    <property type="term" value="C:plasma membrane"/>
    <property type="evidence" value="ECO:0007669"/>
    <property type="project" value="UniProtKB-SubCell"/>
</dbReference>
<evidence type="ECO:0000256" key="2">
    <source>
        <dbReference type="ARBA" id="ARBA00022475"/>
    </source>
</evidence>
<dbReference type="Pfam" id="PF03176">
    <property type="entry name" value="MMPL"/>
    <property type="match status" value="1"/>
</dbReference>